<dbReference type="Gene3D" id="3.40.190.170">
    <property type="entry name" value="Bacterial extracellular solute-binding protein, family 7"/>
    <property type="match status" value="1"/>
</dbReference>
<dbReference type="Proteomes" id="UP000019486">
    <property type="component" value="Unassembled WGS sequence"/>
</dbReference>
<evidence type="ECO:0000256" key="1">
    <source>
        <dbReference type="ARBA" id="ARBA00022729"/>
    </source>
</evidence>
<dbReference type="GO" id="GO:0030288">
    <property type="term" value="C:outer membrane-bounded periplasmic space"/>
    <property type="evidence" value="ECO:0007669"/>
    <property type="project" value="InterPro"/>
</dbReference>
<dbReference type="NCBIfam" id="NF037995">
    <property type="entry name" value="TRAP_S1"/>
    <property type="match status" value="1"/>
</dbReference>
<dbReference type="InterPro" id="IPR004682">
    <property type="entry name" value="TRAP_DctP"/>
</dbReference>
<evidence type="ECO:0000313" key="3">
    <source>
        <dbReference type="EMBL" id="EWY41042.1"/>
    </source>
</evidence>
<proteinExistence type="predicted"/>
<dbReference type="AlphaFoldDB" id="W9H8M7"/>
<dbReference type="CDD" id="cd13675">
    <property type="entry name" value="PBP2_TRAP_SBP_like_5"/>
    <property type="match status" value="1"/>
</dbReference>
<dbReference type="EMBL" id="AVFL01000005">
    <property type="protein sequence ID" value="EWY41042.1"/>
    <property type="molecule type" value="Genomic_DNA"/>
</dbReference>
<dbReference type="GO" id="GO:0030246">
    <property type="term" value="F:carbohydrate binding"/>
    <property type="evidence" value="ECO:0007669"/>
    <property type="project" value="TreeGrafter"/>
</dbReference>
<dbReference type="Pfam" id="PF03480">
    <property type="entry name" value="DctP"/>
    <property type="match status" value="1"/>
</dbReference>
<name>W9H8M7_9PROT</name>
<dbReference type="PIRSF" id="PIRSF006470">
    <property type="entry name" value="DctB"/>
    <property type="match status" value="1"/>
</dbReference>
<accession>W9H8M7</accession>
<dbReference type="STRING" id="1385369.N825_30635"/>
<dbReference type="PANTHER" id="PTHR33376">
    <property type="match status" value="1"/>
</dbReference>
<feature type="chain" id="PRO_5004923523" evidence="2">
    <location>
        <begin position="29"/>
        <end position="328"/>
    </location>
</feature>
<protein>
    <submittedName>
        <fullName evidence="3">C4-dicarboxylate ABC transporter substrate-binding protein</fullName>
    </submittedName>
</protein>
<reference evidence="3 4" key="1">
    <citation type="submission" date="2013-08" db="EMBL/GenBank/DDBJ databases">
        <title>The genome sequence of Skermanella stibiiresistens.</title>
        <authorList>
            <person name="Zhu W."/>
            <person name="Wang G."/>
        </authorList>
    </citation>
    <scope>NUCLEOTIDE SEQUENCE [LARGE SCALE GENOMIC DNA]</scope>
    <source>
        <strain evidence="3 4">SB22</strain>
    </source>
</reference>
<dbReference type="InterPro" id="IPR018389">
    <property type="entry name" value="DctP_fam"/>
</dbReference>
<comment type="caution">
    <text evidence="3">The sequence shown here is derived from an EMBL/GenBank/DDBJ whole genome shotgun (WGS) entry which is preliminary data.</text>
</comment>
<keyword evidence="1 2" id="KW-0732">Signal</keyword>
<dbReference type="NCBIfam" id="TIGR00787">
    <property type="entry name" value="dctP"/>
    <property type="match status" value="1"/>
</dbReference>
<evidence type="ECO:0000313" key="4">
    <source>
        <dbReference type="Proteomes" id="UP000019486"/>
    </source>
</evidence>
<dbReference type="InterPro" id="IPR038404">
    <property type="entry name" value="TRAP_DctP_sf"/>
</dbReference>
<sequence length="328" mass="36058">MGRRHIMKGAISLFSGLALLALGAQADAADYVIKAGHGTQTTHPTHLALVKFAELMDQKTNGAVKVEIYPDRQLGEEREMVEGLQLGSVDMAVVSTGPLLAFVPQIGVIDLPFVFKDSAHAYKVLDGEVGQSLLQKMSAKGIVGMAWWENGWRHLTTKKPIHELSDMKGMKLRTMQNPVHIAAFKEVGASPIPMAWGEVFTSLGQGVIDAQENPITIIYSNSLWEVQKYVTLTGHVYGPHAVMVSETAWSRLPADIQGKMREAMTESTRYQREQSQRLEAEQLVKLQEKGMVIEKVDTTPFRTATAHIAETSKNIDPAMLKAIRAAGE</sequence>
<feature type="signal peptide" evidence="2">
    <location>
        <begin position="1"/>
        <end position="28"/>
    </location>
</feature>
<evidence type="ECO:0000256" key="2">
    <source>
        <dbReference type="SAM" id="SignalP"/>
    </source>
</evidence>
<keyword evidence="4" id="KW-1185">Reference proteome</keyword>
<dbReference type="GO" id="GO:0055085">
    <property type="term" value="P:transmembrane transport"/>
    <property type="evidence" value="ECO:0007669"/>
    <property type="project" value="InterPro"/>
</dbReference>
<gene>
    <name evidence="3" type="ORF">N825_30635</name>
</gene>
<dbReference type="PANTHER" id="PTHR33376:SF2">
    <property type="entry name" value="DICARBOXYLATE-BINDING PERIPLASMIC PROTEIN"/>
    <property type="match status" value="1"/>
</dbReference>
<organism evidence="3 4">
    <name type="scientific">Skermanella stibiiresistens SB22</name>
    <dbReference type="NCBI Taxonomy" id="1385369"/>
    <lineage>
        <taxon>Bacteria</taxon>
        <taxon>Pseudomonadati</taxon>
        <taxon>Pseudomonadota</taxon>
        <taxon>Alphaproteobacteria</taxon>
        <taxon>Rhodospirillales</taxon>
        <taxon>Azospirillaceae</taxon>
        <taxon>Skermanella</taxon>
    </lineage>
</organism>